<comment type="caution">
    <text evidence="1">The sequence shown here is derived from an EMBL/GenBank/DDBJ whole genome shotgun (WGS) entry which is preliminary data.</text>
</comment>
<proteinExistence type="predicted"/>
<organism evidence="1 2">
    <name type="scientific">Metabacillus sediminilitoris</name>
    <dbReference type="NCBI Taxonomy" id="2567941"/>
    <lineage>
        <taxon>Bacteria</taxon>
        <taxon>Bacillati</taxon>
        <taxon>Bacillota</taxon>
        <taxon>Bacilli</taxon>
        <taxon>Bacillales</taxon>
        <taxon>Bacillaceae</taxon>
        <taxon>Metabacillus</taxon>
    </lineage>
</organism>
<evidence type="ECO:0000313" key="1">
    <source>
        <dbReference type="EMBL" id="THF80964.1"/>
    </source>
</evidence>
<protein>
    <submittedName>
        <fullName evidence="1">DUF2935 domain-containing protein</fullName>
    </submittedName>
</protein>
<dbReference type="Proteomes" id="UP000310334">
    <property type="component" value="Unassembled WGS sequence"/>
</dbReference>
<sequence length="265" mass="30927">MNTFEEAASFEHQFWLQVLGDHARFILDSLAESQKADIEKAKYFRQVFDTLLKKAREKTDLVSLTLEAEEYALEFREFKLSIIRRHVAGHIKIHLTPTFINHMVNELEEYLLVLTYLKKKEKPPIFHELHHHLVWLIDAAGHAGAISDTLDASEKQLKLKSDLFTKQFEDFYLKAVELSGYLRANIDSFPALTRMNKEVKLEIELFRGFLSEIEEMGLTKQMLSTFSPLMADHMLREECYYLMKVAQSTNTNKPDCDPTKPRLEK</sequence>
<dbReference type="OrthoDB" id="1633927at2"/>
<accession>A0A4S4C0I8</accession>
<evidence type="ECO:0000313" key="2">
    <source>
        <dbReference type="Proteomes" id="UP000310334"/>
    </source>
</evidence>
<dbReference type="SUPFAM" id="SSF158430">
    <property type="entry name" value="Bacillus cereus metalloprotein-like"/>
    <property type="match status" value="2"/>
</dbReference>
<dbReference type="EMBL" id="SSNT01000005">
    <property type="protein sequence ID" value="THF80964.1"/>
    <property type="molecule type" value="Genomic_DNA"/>
</dbReference>
<dbReference type="InterPro" id="IPR021328">
    <property type="entry name" value="CotB-like"/>
</dbReference>
<keyword evidence="2" id="KW-1185">Reference proteome</keyword>
<dbReference type="RefSeq" id="WP_136352541.1">
    <property type="nucleotide sequence ID" value="NZ_CP046266.1"/>
</dbReference>
<reference evidence="1 2" key="1">
    <citation type="submission" date="2019-04" db="EMBL/GenBank/DDBJ databases">
        <title>Bacillus sediminilitoris sp. nov., isolated from a tidal flat sediment on the East China Sea.</title>
        <authorList>
            <person name="Wei Y."/>
            <person name="Mao H."/>
            <person name="Fang J."/>
        </authorList>
    </citation>
    <scope>NUCLEOTIDE SEQUENCE [LARGE SCALE GENOMIC DNA]</scope>
    <source>
        <strain evidence="1 2">DSL-17</strain>
    </source>
</reference>
<dbReference type="AlphaFoldDB" id="A0A4S4C0I8"/>
<gene>
    <name evidence="1" type="ORF">E6W99_07295</name>
</gene>
<name>A0A4S4C0I8_9BACI</name>
<dbReference type="Pfam" id="PF11155">
    <property type="entry name" value="DUF2935"/>
    <property type="match status" value="2"/>
</dbReference>
<dbReference type="Gene3D" id="1.20.1260.120">
    <property type="entry name" value="Protein of unknown function DUF2935"/>
    <property type="match status" value="1"/>
</dbReference>